<protein>
    <recommendedName>
        <fullName evidence="8">DNA 3'-5' helicase</fullName>
        <ecNumber evidence="8">5.6.2.4</ecNumber>
    </recommendedName>
</protein>
<dbReference type="PANTHER" id="PTHR11070:SF3">
    <property type="entry name" value="DNA 3'-5' HELICASE"/>
    <property type="match status" value="1"/>
</dbReference>
<dbReference type="PANTHER" id="PTHR11070">
    <property type="entry name" value="UVRD / RECB / PCRA DNA HELICASE FAMILY MEMBER"/>
    <property type="match status" value="1"/>
</dbReference>
<comment type="caution">
    <text evidence="12">The sequence shown here is derived from an EMBL/GenBank/DDBJ whole genome shotgun (WGS) entry which is preliminary data.</text>
</comment>
<evidence type="ECO:0000256" key="8">
    <source>
        <dbReference type="ARBA" id="ARBA00034808"/>
    </source>
</evidence>
<evidence type="ECO:0000256" key="6">
    <source>
        <dbReference type="ARBA" id="ARBA00023235"/>
    </source>
</evidence>
<sequence length="673" mass="77275">MAKKYKLTRVDKAGFNAKIDEARLLGGQARFTIDYENELNPAQFEAVNAVDGSYLLIAGAGTGKTRTLVYRVARLVEMGYDPQSILLLTFTRKAAREMMNRAAILLDNRCSKINGGTFHSFANLTLRKYAKDVGLNSGFIILDQGDSEDVINLIRGQLNLQELKKRFPNKQTIFKVLSLSVNTGRKIEEILEIDYPHFAKFTDQILEIGKIYQSYKKQNSLLDYDDLLIYLRKFLFDLSPGAKNLLSSIKFVMVDEYQDTNKLQADIVRGLAQTHNNVMVVGDDSQSIYSFRGANFKNIMDFPNLFENVEIIKLEENYRSTQSVLNFANYIIDHAIEKYEKHLFTRKPFGELPAIISAATENMQSRFIVDKILELREEEVPLSDIAILFRNSYFSFDLEIELNKANIPFIKFGGMKFVETAHVKDVLAFMRIAANPKDFVSWYRILLLHEGIGPKKAQMILDEISQNKIHFKANPDAIAQRSSFGEKLYQLFVLLHDLHSKKETPAEKAMQAIKYYDPLFMNKYDDFNKRKKDLEVFVNIAENYRSLDSFLADMALEPPQDTVTDVEAEDKENEKLILSTIHSAKGLEWHSVFIIHALEGMFPSGQSYGNNEALEEERRLMYVASTRAKHNLFVSYPMNIFDRFQGVTISKPSRFIQGISDDLAEEWLLEEEF</sequence>
<reference evidence="12" key="1">
    <citation type="journal article" date="2015" name="Proc. Natl. Acad. Sci. U.S.A.">
        <title>Networks of energetic and metabolic interactions define dynamics in microbial communities.</title>
        <authorList>
            <person name="Embree M."/>
            <person name="Liu J.K."/>
            <person name="Al-Bassam M.M."/>
            <person name="Zengler K."/>
        </authorList>
    </citation>
    <scope>NUCLEOTIDE SEQUENCE</scope>
</reference>
<evidence type="ECO:0000256" key="9">
    <source>
        <dbReference type="ARBA" id="ARBA00048988"/>
    </source>
</evidence>
<dbReference type="GO" id="GO:0005524">
    <property type="term" value="F:ATP binding"/>
    <property type="evidence" value="ECO:0007669"/>
    <property type="project" value="UniProtKB-KW"/>
</dbReference>
<keyword evidence="5" id="KW-0067">ATP-binding</keyword>
<dbReference type="Pfam" id="PF00580">
    <property type="entry name" value="UvrD-helicase"/>
    <property type="match status" value="1"/>
</dbReference>
<name>A0A0W8FWK8_9ZZZZ</name>
<evidence type="ECO:0000256" key="5">
    <source>
        <dbReference type="ARBA" id="ARBA00022840"/>
    </source>
</evidence>
<dbReference type="InterPro" id="IPR014017">
    <property type="entry name" value="DNA_helicase_UvrD-like_C"/>
</dbReference>
<dbReference type="GO" id="GO:0005829">
    <property type="term" value="C:cytosol"/>
    <property type="evidence" value="ECO:0007669"/>
    <property type="project" value="TreeGrafter"/>
</dbReference>
<dbReference type="GO" id="GO:0000725">
    <property type="term" value="P:recombinational repair"/>
    <property type="evidence" value="ECO:0007669"/>
    <property type="project" value="TreeGrafter"/>
</dbReference>
<evidence type="ECO:0000259" key="11">
    <source>
        <dbReference type="PROSITE" id="PS51217"/>
    </source>
</evidence>
<dbReference type="CDD" id="cd17932">
    <property type="entry name" value="DEXQc_UvrD"/>
    <property type="match status" value="1"/>
</dbReference>
<dbReference type="Gene3D" id="3.40.50.300">
    <property type="entry name" value="P-loop containing nucleotide triphosphate hydrolases"/>
    <property type="match status" value="2"/>
</dbReference>
<evidence type="ECO:0000256" key="3">
    <source>
        <dbReference type="ARBA" id="ARBA00022801"/>
    </source>
</evidence>
<dbReference type="SUPFAM" id="SSF52540">
    <property type="entry name" value="P-loop containing nucleoside triphosphate hydrolases"/>
    <property type="match status" value="1"/>
</dbReference>
<evidence type="ECO:0000256" key="1">
    <source>
        <dbReference type="ARBA" id="ARBA00009922"/>
    </source>
</evidence>
<dbReference type="Gene3D" id="1.10.10.160">
    <property type="match status" value="1"/>
</dbReference>
<dbReference type="InterPro" id="IPR000212">
    <property type="entry name" value="DNA_helicase_UvrD/REP"/>
</dbReference>
<dbReference type="GO" id="GO:0016787">
    <property type="term" value="F:hydrolase activity"/>
    <property type="evidence" value="ECO:0007669"/>
    <property type="project" value="UniProtKB-KW"/>
</dbReference>
<keyword evidence="4 12" id="KW-0347">Helicase</keyword>
<evidence type="ECO:0000259" key="10">
    <source>
        <dbReference type="PROSITE" id="PS51198"/>
    </source>
</evidence>
<evidence type="ECO:0000313" key="12">
    <source>
        <dbReference type="EMBL" id="KUG25301.1"/>
    </source>
</evidence>
<dbReference type="EC" id="5.6.2.4" evidence="8"/>
<gene>
    <name evidence="12" type="ORF">ASZ90_004875</name>
</gene>
<dbReference type="InterPro" id="IPR027417">
    <property type="entry name" value="P-loop_NTPase"/>
</dbReference>
<keyword evidence="2" id="KW-0547">Nucleotide-binding</keyword>
<dbReference type="GO" id="GO:0043138">
    <property type="term" value="F:3'-5' DNA helicase activity"/>
    <property type="evidence" value="ECO:0007669"/>
    <property type="project" value="UniProtKB-EC"/>
</dbReference>
<comment type="catalytic activity">
    <reaction evidence="7">
        <text>Couples ATP hydrolysis with the unwinding of duplex DNA by translocating in the 3'-5' direction.</text>
        <dbReference type="EC" id="5.6.2.4"/>
    </reaction>
</comment>
<evidence type="ECO:0000256" key="7">
    <source>
        <dbReference type="ARBA" id="ARBA00034617"/>
    </source>
</evidence>
<dbReference type="PROSITE" id="PS51198">
    <property type="entry name" value="UVRD_HELICASE_ATP_BIND"/>
    <property type="match status" value="1"/>
</dbReference>
<keyword evidence="3" id="KW-0378">Hydrolase</keyword>
<dbReference type="Gene3D" id="1.10.486.10">
    <property type="entry name" value="PCRA, domain 4"/>
    <property type="match status" value="1"/>
</dbReference>
<accession>A0A0W8FWK8</accession>
<organism evidence="12">
    <name type="scientific">hydrocarbon metagenome</name>
    <dbReference type="NCBI Taxonomy" id="938273"/>
    <lineage>
        <taxon>unclassified sequences</taxon>
        <taxon>metagenomes</taxon>
        <taxon>ecological metagenomes</taxon>
    </lineage>
</organism>
<evidence type="ECO:0000256" key="2">
    <source>
        <dbReference type="ARBA" id="ARBA00022741"/>
    </source>
</evidence>
<dbReference type="InterPro" id="IPR013986">
    <property type="entry name" value="DExx_box_DNA_helicase_dom_sf"/>
</dbReference>
<dbReference type="Pfam" id="PF13361">
    <property type="entry name" value="UvrD_C"/>
    <property type="match status" value="1"/>
</dbReference>
<dbReference type="PROSITE" id="PS51217">
    <property type="entry name" value="UVRD_HELICASE_CTER"/>
    <property type="match status" value="1"/>
</dbReference>
<dbReference type="EMBL" id="LNQE01000721">
    <property type="protein sequence ID" value="KUG25301.1"/>
    <property type="molecule type" value="Genomic_DNA"/>
</dbReference>
<evidence type="ECO:0000256" key="4">
    <source>
        <dbReference type="ARBA" id="ARBA00022806"/>
    </source>
</evidence>
<dbReference type="GO" id="GO:0003677">
    <property type="term" value="F:DNA binding"/>
    <property type="evidence" value="ECO:0007669"/>
    <property type="project" value="InterPro"/>
</dbReference>
<comment type="catalytic activity">
    <reaction evidence="9">
        <text>ATP + H2O = ADP + phosphate + H(+)</text>
        <dbReference type="Rhea" id="RHEA:13065"/>
        <dbReference type="ChEBI" id="CHEBI:15377"/>
        <dbReference type="ChEBI" id="CHEBI:15378"/>
        <dbReference type="ChEBI" id="CHEBI:30616"/>
        <dbReference type="ChEBI" id="CHEBI:43474"/>
        <dbReference type="ChEBI" id="CHEBI:456216"/>
        <dbReference type="EC" id="5.6.2.4"/>
    </reaction>
</comment>
<comment type="similarity">
    <text evidence="1">Belongs to the helicase family. UvrD subfamily.</text>
</comment>
<dbReference type="AlphaFoldDB" id="A0A0W8FWK8"/>
<dbReference type="InterPro" id="IPR014016">
    <property type="entry name" value="UvrD-like_ATP-bd"/>
</dbReference>
<keyword evidence="6" id="KW-0413">Isomerase</keyword>
<proteinExistence type="inferred from homology"/>
<feature type="domain" description="UvrD-like helicase C-terminal" evidence="11">
    <location>
        <begin position="322"/>
        <end position="586"/>
    </location>
</feature>
<feature type="domain" description="UvrD-like helicase ATP-binding" evidence="10">
    <location>
        <begin position="37"/>
        <end position="321"/>
    </location>
</feature>